<accession>A0A840MV36</accession>
<dbReference type="Proteomes" id="UP000521227">
    <property type="component" value="Unassembled WGS sequence"/>
</dbReference>
<name>A0A840MV36_9BRAD</name>
<dbReference type="InterPro" id="IPR036388">
    <property type="entry name" value="WH-like_DNA-bd_sf"/>
</dbReference>
<proteinExistence type="predicted"/>
<evidence type="ECO:0000256" key="3">
    <source>
        <dbReference type="ARBA" id="ARBA00023163"/>
    </source>
</evidence>
<protein>
    <submittedName>
        <fullName evidence="5">DNA-binding HxlR family transcriptional regulator</fullName>
    </submittedName>
</protein>
<dbReference type="EMBL" id="JACHIJ010000001">
    <property type="protein sequence ID" value="MBB5050304.1"/>
    <property type="molecule type" value="Genomic_DNA"/>
</dbReference>
<reference evidence="5 6" key="1">
    <citation type="submission" date="2020-08" db="EMBL/GenBank/DDBJ databases">
        <title>Genomic Encyclopedia of Type Strains, Phase IV (KMG-IV): sequencing the most valuable type-strain genomes for metagenomic binning, comparative biology and taxonomic classification.</title>
        <authorList>
            <person name="Goeker M."/>
        </authorList>
    </citation>
    <scope>NUCLEOTIDE SEQUENCE [LARGE SCALE GENOMIC DNA]</scope>
    <source>
        <strain evidence="5 6">DSM 17498</strain>
    </source>
</reference>
<dbReference type="Pfam" id="PF01638">
    <property type="entry name" value="HxlR"/>
    <property type="match status" value="1"/>
</dbReference>
<sequence length="169" mass="18663">MREPSFARLNCSVARALAVLGDAWSLLILRDALAGVRTFEGFMRGLGIARNTLTDRLRHLVEEGMLAQMDVGKRGTRFEYVPTQKAKEFQAPLMAIMQWGDRWVSGPGNEPVVAVDRESGAAIKPLIVRSTSGRAVSSDELMYKPGRGATTVTRDYLLAKNKRAVVRKT</sequence>
<dbReference type="AlphaFoldDB" id="A0A840MV36"/>
<comment type="caution">
    <text evidence="5">The sequence shown here is derived from an EMBL/GenBank/DDBJ whole genome shotgun (WGS) entry which is preliminary data.</text>
</comment>
<dbReference type="PANTHER" id="PTHR33204">
    <property type="entry name" value="TRANSCRIPTIONAL REGULATOR, MARR FAMILY"/>
    <property type="match status" value="1"/>
</dbReference>
<dbReference type="Gene3D" id="1.10.10.10">
    <property type="entry name" value="Winged helix-like DNA-binding domain superfamily/Winged helix DNA-binding domain"/>
    <property type="match status" value="1"/>
</dbReference>
<dbReference type="PROSITE" id="PS51118">
    <property type="entry name" value="HTH_HXLR"/>
    <property type="match status" value="1"/>
</dbReference>
<dbReference type="PANTHER" id="PTHR33204:SF18">
    <property type="entry name" value="TRANSCRIPTIONAL REGULATORY PROTEIN"/>
    <property type="match status" value="1"/>
</dbReference>
<dbReference type="GO" id="GO:0003677">
    <property type="term" value="F:DNA binding"/>
    <property type="evidence" value="ECO:0007669"/>
    <property type="project" value="UniProtKB-KW"/>
</dbReference>
<feature type="domain" description="HTH hxlR-type" evidence="4">
    <location>
        <begin position="11"/>
        <end position="108"/>
    </location>
</feature>
<evidence type="ECO:0000313" key="6">
    <source>
        <dbReference type="Proteomes" id="UP000521227"/>
    </source>
</evidence>
<dbReference type="InterPro" id="IPR002577">
    <property type="entry name" value="HTH_HxlR"/>
</dbReference>
<gene>
    <name evidence="5" type="ORF">HNQ36_000252</name>
</gene>
<organism evidence="5 6">
    <name type="scientific">Afipia massiliensis</name>
    <dbReference type="NCBI Taxonomy" id="211460"/>
    <lineage>
        <taxon>Bacteria</taxon>
        <taxon>Pseudomonadati</taxon>
        <taxon>Pseudomonadota</taxon>
        <taxon>Alphaproteobacteria</taxon>
        <taxon>Hyphomicrobiales</taxon>
        <taxon>Nitrobacteraceae</taxon>
        <taxon>Afipia</taxon>
    </lineage>
</organism>
<dbReference type="SUPFAM" id="SSF46785">
    <property type="entry name" value="Winged helix' DNA-binding domain"/>
    <property type="match status" value="1"/>
</dbReference>
<keyword evidence="2 5" id="KW-0238">DNA-binding</keyword>
<evidence type="ECO:0000256" key="1">
    <source>
        <dbReference type="ARBA" id="ARBA00023015"/>
    </source>
</evidence>
<dbReference type="RefSeq" id="WP_184082147.1">
    <property type="nucleotide sequence ID" value="NZ_JACHIJ010000001.1"/>
</dbReference>
<evidence type="ECO:0000313" key="5">
    <source>
        <dbReference type="EMBL" id="MBB5050304.1"/>
    </source>
</evidence>
<dbReference type="InterPro" id="IPR036390">
    <property type="entry name" value="WH_DNA-bd_sf"/>
</dbReference>
<keyword evidence="1" id="KW-0805">Transcription regulation</keyword>
<evidence type="ECO:0000259" key="4">
    <source>
        <dbReference type="PROSITE" id="PS51118"/>
    </source>
</evidence>
<keyword evidence="3" id="KW-0804">Transcription</keyword>
<evidence type="ECO:0000256" key="2">
    <source>
        <dbReference type="ARBA" id="ARBA00023125"/>
    </source>
</evidence>